<proteinExistence type="predicted"/>
<reference evidence="3" key="1">
    <citation type="submission" date="2021-03" db="EMBL/GenBank/DDBJ databases">
        <title>Comparative genomics and phylogenomic investigation of the class Geoglossomycetes provide insights into ecological specialization and systematics.</title>
        <authorList>
            <person name="Melie T."/>
            <person name="Pirro S."/>
            <person name="Miller A.N."/>
            <person name="Quandt A."/>
        </authorList>
    </citation>
    <scope>NUCLEOTIDE SEQUENCE</scope>
    <source>
        <strain evidence="3">CAQ_001_2017</strain>
    </source>
</reference>
<feature type="compositionally biased region" description="Polar residues" evidence="1">
    <location>
        <begin position="252"/>
        <end position="265"/>
    </location>
</feature>
<organism evidence="3 4">
    <name type="scientific">Trichoglossum hirsutum</name>
    <dbReference type="NCBI Taxonomy" id="265104"/>
    <lineage>
        <taxon>Eukaryota</taxon>
        <taxon>Fungi</taxon>
        <taxon>Dikarya</taxon>
        <taxon>Ascomycota</taxon>
        <taxon>Pezizomycotina</taxon>
        <taxon>Geoglossomycetes</taxon>
        <taxon>Geoglossales</taxon>
        <taxon>Geoglossaceae</taxon>
        <taxon>Trichoglossum</taxon>
    </lineage>
</organism>
<dbReference type="GO" id="GO:1990247">
    <property type="term" value="F:N6-methyladenosine-containing RNA reader activity"/>
    <property type="evidence" value="ECO:0007669"/>
    <property type="project" value="TreeGrafter"/>
</dbReference>
<protein>
    <recommendedName>
        <fullName evidence="2">YTH domain-containing protein</fullName>
    </recommendedName>
</protein>
<dbReference type="EMBL" id="JAGHQM010000229">
    <property type="protein sequence ID" value="KAH0563255.1"/>
    <property type="molecule type" value="Genomic_DNA"/>
</dbReference>
<feature type="compositionally biased region" description="Basic and acidic residues" evidence="1">
    <location>
        <begin position="307"/>
        <end position="324"/>
    </location>
</feature>
<feature type="compositionally biased region" description="Basic and acidic residues" evidence="1">
    <location>
        <begin position="629"/>
        <end position="646"/>
    </location>
</feature>
<dbReference type="GO" id="GO:0048024">
    <property type="term" value="P:regulation of mRNA splicing, via spliceosome"/>
    <property type="evidence" value="ECO:0007669"/>
    <property type="project" value="TreeGrafter"/>
</dbReference>
<feature type="compositionally biased region" description="Polar residues" evidence="1">
    <location>
        <begin position="174"/>
        <end position="183"/>
    </location>
</feature>
<dbReference type="InterPro" id="IPR007275">
    <property type="entry name" value="YTH_domain"/>
</dbReference>
<accession>A0A9P8LFF5</accession>
<feature type="compositionally biased region" description="Basic and acidic residues" evidence="1">
    <location>
        <begin position="668"/>
        <end position="677"/>
    </location>
</feature>
<feature type="region of interest" description="Disordered" evidence="1">
    <location>
        <begin position="121"/>
        <end position="219"/>
    </location>
</feature>
<feature type="compositionally biased region" description="Low complexity" evidence="1">
    <location>
        <begin position="121"/>
        <end position="139"/>
    </location>
</feature>
<feature type="compositionally biased region" description="Basic and acidic residues" evidence="1">
    <location>
        <begin position="207"/>
        <end position="219"/>
    </location>
</feature>
<evidence type="ECO:0000259" key="2">
    <source>
        <dbReference type="PROSITE" id="PS50882"/>
    </source>
</evidence>
<feature type="region of interest" description="Disordered" evidence="1">
    <location>
        <begin position="71"/>
        <end position="93"/>
    </location>
</feature>
<dbReference type="GO" id="GO:0000398">
    <property type="term" value="P:mRNA splicing, via spliceosome"/>
    <property type="evidence" value="ECO:0007669"/>
    <property type="project" value="TreeGrafter"/>
</dbReference>
<dbReference type="Proteomes" id="UP000750711">
    <property type="component" value="Unassembled WGS sequence"/>
</dbReference>
<evidence type="ECO:0000256" key="1">
    <source>
        <dbReference type="SAM" id="MobiDB-lite"/>
    </source>
</evidence>
<feature type="compositionally biased region" description="Polar residues" evidence="1">
    <location>
        <begin position="327"/>
        <end position="338"/>
    </location>
</feature>
<dbReference type="Pfam" id="PF04146">
    <property type="entry name" value="YTH"/>
    <property type="match status" value="1"/>
</dbReference>
<gene>
    <name evidence="3" type="ORF">GP486_002179</name>
</gene>
<dbReference type="PANTHER" id="PTHR12357">
    <property type="entry name" value="YTH YT521-B HOMOLOGY DOMAIN-CONTAINING"/>
    <property type="match status" value="1"/>
</dbReference>
<sequence>MGPVPQQTYSSEWDQEMWQHNNSHTGYGHGNFQQGGFDSHLDHRVRPFFQPVPQDVLPYDGAPHGQEEWVTEDPPGYFDEQINGEPEYHNMPASQHYQPQATYDGANDHFGSRQIRNPTIKPAASKVPASASANTAPPSKSDKPRSTSTPTLSNSAADLKARVIASVSRKRAENSSTPTQGTVATKDGSTDATAAVNNSHMNIPESSDPKTSKEEKNDIRTDIDGLVAEAKAATSTSVKNGSFDAEGDASRQKTSSMLASRTGSKNGDVLVAKTGTSTIKQKTDLLNRASKMGTAGSSGSADTSEVGEIREEPGDSRSIDDNRRNVRGTQQSSGNSGEYSYMDIDEEISSSAIKSTSHARQDTSKSNDRTISEPIHRDIIDDGALFRNRDDRQAGGRASRRFVEIERSPLTSPRGDPIEIQRQIDYRRQQLYRATDPDDTQRRTNPRLASEYEQPPSRQYVDDGLRLAPGESTIYYSTDVEDWLEMTHYHEREYRTEALRRFRELRALQARQNELQLESEAAKRRVFLRGQPVNSTGEVSSSSSKTFYVNPRNSIIYDMPPPPLPDRDDLTTRIATRSPAVFVTSRHADEPVAVRYVESPPPMVSEGSSLKRRYSGRDVEFAEPGPAEKLQRVEPRDRASSLRDEVIVASSQHRYARNPMEEGDELETTTRRREALPHGRAASRSAYDRQVRRSLSPLPRTSGASQYRGAIEEGVRIAGSSQKNRGSYSREMSPSHRRPEGNESSRTEPHRPSPREDYRDQVSHRREPDEDFRGGQQHRSYYEYNGRGGYSGRGRGRGGSYGYRNNGRYIDRGGKQTRLENRTSWDFRGRKGDTRYFMVKSFNSENVTQAQEEDVWATQEKNAELFSEAFRNTRNVILIFSVNKSAAFQGYARMESEPGTAQKPSWANTLLWKSSGPFRIKWITIAETRFNRVSHLRNPLNEDQPVLIGRDGQEIEEECGAALCDIIDQEADRMRN</sequence>
<dbReference type="PROSITE" id="PS50882">
    <property type="entry name" value="YTH"/>
    <property type="match status" value="1"/>
</dbReference>
<dbReference type="PANTHER" id="PTHR12357:SF3">
    <property type="entry name" value="YTH DOMAIN-CONTAINING PROTEIN 1"/>
    <property type="match status" value="1"/>
</dbReference>
<feature type="compositionally biased region" description="Polar residues" evidence="1">
    <location>
        <begin position="349"/>
        <end position="358"/>
    </location>
</feature>
<feature type="compositionally biased region" description="Polar residues" evidence="1">
    <location>
        <begin position="719"/>
        <end position="732"/>
    </location>
</feature>
<evidence type="ECO:0000313" key="4">
    <source>
        <dbReference type="Proteomes" id="UP000750711"/>
    </source>
</evidence>
<feature type="compositionally biased region" description="Basic and acidic residues" evidence="1">
    <location>
        <begin position="733"/>
        <end position="773"/>
    </location>
</feature>
<feature type="compositionally biased region" description="Polar residues" evidence="1">
    <location>
        <begin position="146"/>
        <end position="156"/>
    </location>
</feature>
<dbReference type="AlphaFoldDB" id="A0A9P8LFF5"/>
<dbReference type="CDD" id="cd21134">
    <property type="entry name" value="YTH"/>
    <property type="match status" value="1"/>
</dbReference>
<dbReference type="GO" id="GO:0003729">
    <property type="term" value="F:mRNA binding"/>
    <property type="evidence" value="ECO:0007669"/>
    <property type="project" value="TreeGrafter"/>
</dbReference>
<feature type="compositionally biased region" description="Polar residues" evidence="1">
    <location>
        <begin position="190"/>
        <end position="205"/>
    </location>
</feature>
<feature type="region of interest" description="Disordered" evidence="1">
    <location>
        <begin position="621"/>
        <end position="815"/>
    </location>
</feature>
<keyword evidence="4" id="KW-1185">Reference proteome</keyword>
<name>A0A9P8LFF5_9PEZI</name>
<feature type="compositionally biased region" description="Gly residues" evidence="1">
    <location>
        <begin position="786"/>
        <end position="801"/>
    </location>
</feature>
<evidence type="ECO:0000313" key="3">
    <source>
        <dbReference type="EMBL" id="KAH0563255.1"/>
    </source>
</evidence>
<comment type="caution">
    <text evidence="3">The sequence shown here is derived from an EMBL/GenBank/DDBJ whole genome shotgun (WGS) entry which is preliminary data.</text>
</comment>
<dbReference type="GO" id="GO:0005654">
    <property type="term" value="C:nucleoplasm"/>
    <property type="evidence" value="ECO:0007669"/>
    <property type="project" value="TreeGrafter"/>
</dbReference>
<dbReference type="Gene3D" id="3.10.590.10">
    <property type="entry name" value="ph1033 like domains"/>
    <property type="match status" value="1"/>
</dbReference>
<feature type="compositionally biased region" description="Low complexity" evidence="1">
    <location>
        <begin position="293"/>
        <end position="304"/>
    </location>
</feature>
<dbReference type="InterPro" id="IPR045168">
    <property type="entry name" value="YTH_prot"/>
</dbReference>
<feature type="region of interest" description="Disordered" evidence="1">
    <location>
        <begin position="431"/>
        <end position="457"/>
    </location>
</feature>
<feature type="compositionally biased region" description="Basic and acidic residues" evidence="1">
    <location>
        <begin position="359"/>
        <end position="380"/>
    </location>
</feature>
<feature type="region of interest" description="Disordered" evidence="1">
    <location>
        <begin position="232"/>
        <end position="418"/>
    </location>
</feature>
<feature type="domain" description="YTH" evidence="2">
    <location>
        <begin position="834"/>
        <end position="967"/>
    </location>
</feature>